<organism evidence="5 6">
    <name type="scientific">Bacillus paralicheniformis</name>
    <dbReference type="NCBI Taxonomy" id="1648923"/>
    <lineage>
        <taxon>Bacteria</taxon>
        <taxon>Bacillati</taxon>
        <taxon>Bacillota</taxon>
        <taxon>Bacilli</taxon>
        <taxon>Bacillales</taxon>
        <taxon>Bacillaceae</taxon>
        <taxon>Bacillus</taxon>
    </lineage>
</organism>
<dbReference type="PANTHER" id="PTHR46825:SF11">
    <property type="entry name" value="PENICILLIN-BINDING PROTEIN 4"/>
    <property type="match status" value="1"/>
</dbReference>
<dbReference type="InterPro" id="IPR012338">
    <property type="entry name" value="Beta-lactam/transpept-like"/>
</dbReference>
<evidence type="ECO:0000313" key="6">
    <source>
        <dbReference type="Proteomes" id="UP000185604"/>
    </source>
</evidence>
<dbReference type="RefSeq" id="WP_003180744.1">
    <property type="nucleotide sequence ID" value="NZ_AP023088.1"/>
</dbReference>
<dbReference type="EMBL" id="LKPO01000003">
    <property type="protein sequence ID" value="OLF98041.1"/>
    <property type="molecule type" value="Genomic_DNA"/>
</dbReference>
<dbReference type="Proteomes" id="UP000185604">
    <property type="component" value="Unassembled WGS sequence"/>
</dbReference>
<dbReference type="Pfam" id="PF00144">
    <property type="entry name" value="Beta-lactamase"/>
    <property type="match status" value="1"/>
</dbReference>
<dbReference type="AlphaFoldDB" id="A0A7Z0X123"/>
<dbReference type="Gene3D" id="3.40.710.10">
    <property type="entry name" value="DD-peptidase/beta-lactamase superfamily"/>
    <property type="match status" value="1"/>
</dbReference>
<dbReference type="PANTHER" id="PTHR46825">
    <property type="entry name" value="D-ALANYL-D-ALANINE-CARBOXYPEPTIDASE/ENDOPEPTIDASE AMPH"/>
    <property type="match status" value="1"/>
</dbReference>
<dbReference type="Pfam" id="PF11954">
    <property type="entry name" value="DUF3471"/>
    <property type="match status" value="1"/>
</dbReference>
<dbReference type="InterPro" id="IPR021860">
    <property type="entry name" value="Peptidase_S12_Pab87-rel_C"/>
</dbReference>
<gene>
    <name evidence="5" type="ORF">B4121_0668</name>
</gene>
<feature type="domain" description="Peptidase S12 Pab87-related C-terminal" evidence="4">
    <location>
        <begin position="361"/>
        <end position="439"/>
    </location>
</feature>
<dbReference type="InterPro" id="IPR050491">
    <property type="entry name" value="AmpC-like"/>
</dbReference>
<evidence type="ECO:0000256" key="2">
    <source>
        <dbReference type="ARBA" id="ARBA00023136"/>
    </source>
</evidence>
<evidence type="ECO:0000259" key="4">
    <source>
        <dbReference type="Pfam" id="PF11954"/>
    </source>
</evidence>
<protein>
    <submittedName>
        <fullName evidence="5">Penicillin-binding protein 4</fullName>
    </submittedName>
</protein>
<evidence type="ECO:0000259" key="3">
    <source>
        <dbReference type="Pfam" id="PF00144"/>
    </source>
</evidence>
<reference evidence="5 6" key="1">
    <citation type="journal article" date="2016" name="Front. Microbiol.">
        <title>High-Level Heat Resistance of Spores of Bacillus amyloliquefaciens and Bacillus licheniformis Results from the Presence of a spoVA Operon in a Tn1546 Transposon.</title>
        <authorList>
            <person name="Berendsen E.M."/>
            <person name="Koning R.A."/>
            <person name="Boekhorst J."/>
            <person name="de Jong A."/>
            <person name="Kuipers O.P."/>
            <person name="Wells-Bennik M.H."/>
        </authorList>
    </citation>
    <scope>NUCLEOTIDE SEQUENCE [LARGE SCALE GENOMIC DNA]</scope>
    <source>
        <strain evidence="5 6">B4121</strain>
    </source>
</reference>
<evidence type="ECO:0000256" key="1">
    <source>
        <dbReference type="ARBA" id="ARBA00004370"/>
    </source>
</evidence>
<comment type="subcellular location">
    <subcellularLocation>
        <location evidence="1">Membrane</location>
    </subcellularLocation>
</comment>
<name>A0A7Z0X123_9BACI</name>
<feature type="domain" description="Beta-lactamase-related" evidence="3">
    <location>
        <begin position="20"/>
        <end position="339"/>
    </location>
</feature>
<sequence length="457" mass="52289">MKQKKREQLVNLFSVLNEKKQINAAVLVAEDGDILFQGAFGYANLADKRLLQEDSLFELASLSKPFTALGILQLAQQGVLNIEDPVERWITGFPYQGITIHDLLTHTSGLPDYMEWFLQHWDHNKIAVNQDIVDMLMNHQPQRYFAPGEGWLYSNTGYVLLAVIIEKASGLSFAEYMKKNIFEPVEMLNSRVYNRRLQPETIENYAYGYVYDVHTEQYVLPDDVEETKYVSYLDGVQGDGTVNSTIHDLYLFDQALYTDCLINQVSKELAFTPASLKNGESVDYGCGWVLRDSPETGRIVGHSGGWPGYSTVMIRYIDQRKTFIYLSNVEQDDEYEQAIFEAVENILFDKAYKIPDRPADKKKKEIDPAIYKRYVGSYSLQDGTAADVTVDKERLYMQITGQIRFELFPASETRFFLRSLSVEVEFILEDGVVTRLIIYQNGAEEEAVRIVESSSKV</sequence>
<dbReference type="GO" id="GO:0016020">
    <property type="term" value="C:membrane"/>
    <property type="evidence" value="ECO:0007669"/>
    <property type="project" value="UniProtKB-SubCell"/>
</dbReference>
<accession>A0A7Z0X123</accession>
<proteinExistence type="predicted"/>
<keyword evidence="2" id="KW-0472">Membrane</keyword>
<dbReference type="SUPFAM" id="SSF56601">
    <property type="entry name" value="beta-lactamase/transpeptidase-like"/>
    <property type="match status" value="1"/>
</dbReference>
<comment type="caution">
    <text evidence="5">The sequence shown here is derived from an EMBL/GenBank/DDBJ whole genome shotgun (WGS) entry which is preliminary data.</text>
</comment>
<dbReference type="InterPro" id="IPR001466">
    <property type="entry name" value="Beta-lactam-related"/>
</dbReference>
<evidence type="ECO:0000313" key="5">
    <source>
        <dbReference type="EMBL" id="OLF98041.1"/>
    </source>
</evidence>